<feature type="compositionally biased region" description="Basic residues" evidence="1">
    <location>
        <begin position="403"/>
        <end position="414"/>
    </location>
</feature>
<gene>
    <name evidence="2" type="ORF">PFISCL1PPCAC_4425</name>
</gene>
<dbReference type="EMBL" id="BTSY01000002">
    <property type="protein sequence ID" value="GMT13128.1"/>
    <property type="molecule type" value="Genomic_DNA"/>
</dbReference>
<feature type="region of interest" description="Disordered" evidence="1">
    <location>
        <begin position="284"/>
        <end position="420"/>
    </location>
</feature>
<organism evidence="2 3">
    <name type="scientific">Pristionchus fissidentatus</name>
    <dbReference type="NCBI Taxonomy" id="1538716"/>
    <lineage>
        <taxon>Eukaryota</taxon>
        <taxon>Metazoa</taxon>
        <taxon>Ecdysozoa</taxon>
        <taxon>Nematoda</taxon>
        <taxon>Chromadorea</taxon>
        <taxon>Rhabditida</taxon>
        <taxon>Rhabditina</taxon>
        <taxon>Diplogasteromorpha</taxon>
        <taxon>Diplogasteroidea</taxon>
        <taxon>Neodiplogasteridae</taxon>
        <taxon>Pristionchus</taxon>
    </lineage>
</organism>
<feature type="non-terminal residue" evidence="2">
    <location>
        <position position="1"/>
    </location>
</feature>
<name>A0AAV5V274_9BILA</name>
<evidence type="ECO:0000313" key="3">
    <source>
        <dbReference type="Proteomes" id="UP001432322"/>
    </source>
</evidence>
<accession>A0AAV5V274</accession>
<dbReference type="Proteomes" id="UP001432322">
    <property type="component" value="Unassembled WGS sequence"/>
</dbReference>
<keyword evidence="3" id="KW-1185">Reference proteome</keyword>
<evidence type="ECO:0008006" key="4">
    <source>
        <dbReference type="Google" id="ProtNLM"/>
    </source>
</evidence>
<reference evidence="2" key="1">
    <citation type="submission" date="2023-10" db="EMBL/GenBank/DDBJ databases">
        <title>Genome assembly of Pristionchus species.</title>
        <authorList>
            <person name="Yoshida K."/>
            <person name="Sommer R.J."/>
        </authorList>
    </citation>
    <scope>NUCLEOTIDE SEQUENCE</scope>
    <source>
        <strain evidence="2">RS5133</strain>
    </source>
</reference>
<feature type="region of interest" description="Disordered" evidence="1">
    <location>
        <begin position="440"/>
        <end position="475"/>
    </location>
</feature>
<dbReference type="AlphaFoldDB" id="A0AAV5V274"/>
<proteinExistence type="predicted"/>
<evidence type="ECO:0000256" key="1">
    <source>
        <dbReference type="SAM" id="MobiDB-lite"/>
    </source>
</evidence>
<sequence length="475" mass="53838">VMDSIGEVADRGMLGEDAINRLTKARSSVAHLAEAHADTDSLSLDEKMLTDMSKMLVEVFNCMLAFHSETLELMKEALKDLGPPPFHVHLVDFAYALTALLAEFRGAIIGVNPGASDHEEEEEFTIPDEQEPIKIANSMLLRESEVKLEESEDEEKMGTMLNEAVEKMEGSQHPAVKEEDMKQEVINEETGEILLVRSVRKGGEAHMVMVENDHDPGDWLERGGGNSPAVPTEFKTSRRIRSLTIERPQHSTPAERSWLQQEMQWMRNRNRNLFGYVARPKPTVSKSFDRREEANSHPPGDGLSTSANSDELPGTINLPIDSPKHVEAKNNKNSFEEEQAPPMETSAEKPKGRPSALQKRKDAWAEFNNRVVNNQKSTKEEQNREKKLKPTPILREEDFVEKKKTKMSGRKKKGPTSVPVFKNRLEVVNCPYCGRKSMTDRSMAEHMREEHPVEYERISSGTRNEEKNKDEKEKV</sequence>
<comment type="caution">
    <text evidence="2">The sequence shown here is derived from an EMBL/GenBank/DDBJ whole genome shotgun (WGS) entry which is preliminary data.</text>
</comment>
<protein>
    <recommendedName>
        <fullName evidence="4">C2H2-type domain-containing protein</fullName>
    </recommendedName>
</protein>
<evidence type="ECO:0000313" key="2">
    <source>
        <dbReference type="EMBL" id="GMT13128.1"/>
    </source>
</evidence>